<dbReference type="Proteomes" id="UP001470230">
    <property type="component" value="Unassembled WGS sequence"/>
</dbReference>
<organism evidence="2 3">
    <name type="scientific">Tritrichomonas musculus</name>
    <dbReference type="NCBI Taxonomy" id="1915356"/>
    <lineage>
        <taxon>Eukaryota</taxon>
        <taxon>Metamonada</taxon>
        <taxon>Parabasalia</taxon>
        <taxon>Tritrichomonadida</taxon>
        <taxon>Tritrichomonadidae</taxon>
        <taxon>Tritrichomonas</taxon>
    </lineage>
</organism>
<evidence type="ECO:0000313" key="2">
    <source>
        <dbReference type="EMBL" id="KAK8854077.1"/>
    </source>
</evidence>
<keyword evidence="3" id="KW-1185">Reference proteome</keyword>
<gene>
    <name evidence="2" type="ORF">M9Y10_016627</name>
</gene>
<proteinExistence type="predicted"/>
<accession>A0ABR2HWQ3</accession>
<evidence type="ECO:0000256" key="1">
    <source>
        <dbReference type="SAM" id="MobiDB-lite"/>
    </source>
</evidence>
<sequence>MKYNAFLNSLKVQTHNFRSEVIKTSNEFSFLELKYKELQKNLVPVFRSFSLEKDAIEIAERKNRRENDRARINNRPKSQRIPIQNSNDLQYSQTRPQSELIRTREFNSNEIGQQYDMNQSFSPHNNDRRRVIPAPCHVMTFEKERYSPFNARANSTQIRIKKSFPPPKGLAEAAEKRKAMKDKQESTMKVRLPRVAYLKATTPS</sequence>
<evidence type="ECO:0008006" key="4">
    <source>
        <dbReference type="Google" id="ProtNLM"/>
    </source>
</evidence>
<evidence type="ECO:0000313" key="3">
    <source>
        <dbReference type="Proteomes" id="UP001470230"/>
    </source>
</evidence>
<feature type="compositionally biased region" description="Polar residues" evidence="1">
    <location>
        <begin position="81"/>
        <end position="96"/>
    </location>
</feature>
<dbReference type="EMBL" id="JAPFFF010000021">
    <property type="protein sequence ID" value="KAK8854077.1"/>
    <property type="molecule type" value="Genomic_DNA"/>
</dbReference>
<reference evidence="2 3" key="1">
    <citation type="submission" date="2024-04" db="EMBL/GenBank/DDBJ databases">
        <title>Tritrichomonas musculus Genome.</title>
        <authorList>
            <person name="Alves-Ferreira E."/>
            <person name="Grigg M."/>
            <person name="Lorenzi H."/>
            <person name="Galac M."/>
        </authorList>
    </citation>
    <scope>NUCLEOTIDE SEQUENCE [LARGE SCALE GENOMIC DNA]</scope>
    <source>
        <strain evidence="2 3">EAF2021</strain>
    </source>
</reference>
<feature type="region of interest" description="Disordered" evidence="1">
    <location>
        <begin position="67"/>
        <end position="96"/>
    </location>
</feature>
<comment type="caution">
    <text evidence="2">The sequence shown here is derived from an EMBL/GenBank/DDBJ whole genome shotgun (WGS) entry which is preliminary data.</text>
</comment>
<name>A0ABR2HWQ3_9EUKA</name>
<protein>
    <recommendedName>
        <fullName evidence="4">TPX2 C-terminal domain-containing protein</fullName>
    </recommendedName>
</protein>